<dbReference type="EC" id="3.5.1.4" evidence="2"/>
<organism evidence="2 3">
    <name type="scientific">Herbiconiux flava</name>
    <dbReference type="NCBI Taxonomy" id="881268"/>
    <lineage>
        <taxon>Bacteria</taxon>
        <taxon>Bacillati</taxon>
        <taxon>Actinomycetota</taxon>
        <taxon>Actinomycetes</taxon>
        <taxon>Micrococcales</taxon>
        <taxon>Microbacteriaceae</taxon>
        <taxon>Herbiconiux</taxon>
    </lineage>
</organism>
<dbReference type="Pfam" id="PF01425">
    <property type="entry name" value="Amidase"/>
    <property type="match status" value="2"/>
</dbReference>
<keyword evidence="3" id="KW-1185">Reference proteome</keyword>
<dbReference type="EMBL" id="JACCBM010000001">
    <property type="protein sequence ID" value="NYD69179.1"/>
    <property type="molecule type" value="Genomic_DNA"/>
</dbReference>
<dbReference type="InterPro" id="IPR052739">
    <property type="entry name" value="FAAH2"/>
</dbReference>
<evidence type="ECO:0000259" key="1">
    <source>
        <dbReference type="Pfam" id="PF01425"/>
    </source>
</evidence>
<dbReference type="PANTHER" id="PTHR43372:SF4">
    <property type="entry name" value="FATTY-ACID AMIDE HYDROLASE 2"/>
    <property type="match status" value="1"/>
</dbReference>
<reference evidence="2 3" key="1">
    <citation type="submission" date="2020-07" db="EMBL/GenBank/DDBJ databases">
        <title>Sequencing the genomes of 1000 actinobacteria strains.</title>
        <authorList>
            <person name="Klenk H.-P."/>
        </authorList>
    </citation>
    <scope>NUCLEOTIDE SEQUENCE [LARGE SCALE GENOMIC DNA]</scope>
    <source>
        <strain evidence="2 3">DSM 26474</strain>
    </source>
</reference>
<dbReference type="AlphaFoldDB" id="A0A852SLP2"/>
<keyword evidence="2" id="KW-0378">Hydrolase</keyword>
<dbReference type="PANTHER" id="PTHR43372">
    <property type="entry name" value="FATTY-ACID AMIDE HYDROLASE"/>
    <property type="match status" value="1"/>
</dbReference>
<dbReference type="GO" id="GO:0012505">
    <property type="term" value="C:endomembrane system"/>
    <property type="evidence" value="ECO:0007669"/>
    <property type="project" value="TreeGrafter"/>
</dbReference>
<dbReference type="InterPro" id="IPR036928">
    <property type="entry name" value="AS_sf"/>
</dbReference>
<dbReference type="Gene3D" id="3.90.1300.10">
    <property type="entry name" value="Amidase signature (AS) domain"/>
    <property type="match status" value="1"/>
</dbReference>
<feature type="domain" description="Amidase" evidence="1">
    <location>
        <begin position="26"/>
        <end position="310"/>
    </location>
</feature>
<gene>
    <name evidence="2" type="ORF">BJ984_000337</name>
</gene>
<proteinExistence type="predicted"/>
<accession>A0A852SLP2</accession>
<feature type="domain" description="Amidase" evidence="1">
    <location>
        <begin position="342"/>
        <end position="448"/>
    </location>
</feature>
<comment type="caution">
    <text evidence="2">The sequence shown here is derived from an EMBL/GenBank/DDBJ whole genome shotgun (WGS) entry which is preliminary data.</text>
</comment>
<evidence type="ECO:0000313" key="2">
    <source>
        <dbReference type="EMBL" id="NYD69179.1"/>
    </source>
</evidence>
<dbReference type="RefSeq" id="WP_179546554.1">
    <property type="nucleotide sequence ID" value="NZ_BSEW01000001.1"/>
</dbReference>
<dbReference type="SUPFAM" id="SSF75304">
    <property type="entry name" value="Amidase signature (AS) enzymes"/>
    <property type="match status" value="1"/>
</dbReference>
<name>A0A852SLP2_9MICO</name>
<dbReference type="Proteomes" id="UP000549913">
    <property type="component" value="Unassembled WGS sequence"/>
</dbReference>
<dbReference type="InterPro" id="IPR023631">
    <property type="entry name" value="Amidase_dom"/>
</dbReference>
<dbReference type="GO" id="GO:0004040">
    <property type="term" value="F:amidase activity"/>
    <property type="evidence" value="ECO:0007669"/>
    <property type="project" value="UniProtKB-EC"/>
</dbReference>
<evidence type="ECO:0000313" key="3">
    <source>
        <dbReference type="Proteomes" id="UP000549913"/>
    </source>
</evidence>
<sequence>MDAALNEYDAYDLLGALRRREVSAVELVDEHLALIGRQNPGLLALVTVDGEGARAQAADIDRRREAGEPLGPLAGLPVTVKDSFDVRGLRTSQGRLSDSRMPADDAPAVARLRGADAVMLGKSNVPLLLADSQSANDDFGRTANPWDLTRTPGGSSGGSAAAVAAGFAAGELGSDLAGSIRIPAAWCGVFGHRPSTGTVSKRGHLPWPGGGMLEPPLSASGPLARSARDLALLMDVVAGPAEPEAGGWRLALPPSRVSGLAGTRVALWSDPELPVDAETAEAISAFAGRLEEAGCELVGLGHPPVAGAEALEFFALLQQIELANTATDAPDDPLPGIGDVWRAWERQRTVTERWSALFRGVGRPDGIDVVLAPIVPTTAPEHSEVPAARRTIDVDGQAHPSSLVGDWSRLATIGRNPATAIPVGLGRRSGLPVGAQLVGPYLGDRTTLAVAALAERAGLLLAERPPAEPRNGSTE</sequence>
<protein>
    <submittedName>
        <fullName evidence="2">Amidase</fullName>
        <ecNumber evidence="2">3.5.1.4</ecNumber>
    </submittedName>
</protein>